<dbReference type="InterPro" id="IPR006595">
    <property type="entry name" value="CTLH_C"/>
</dbReference>
<dbReference type="STRING" id="2082308.A0A2K1QNU6"/>
<keyword evidence="6" id="KW-1185">Reference proteome</keyword>
<keyword evidence="2" id="KW-0677">Repeat</keyword>
<feature type="compositionally biased region" description="Polar residues" evidence="3">
    <location>
        <begin position="109"/>
        <end position="133"/>
    </location>
</feature>
<protein>
    <recommendedName>
        <fullName evidence="4">CTLH domain-containing protein</fullName>
    </recommendedName>
</protein>
<feature type="compositionally biased region" description="Polar residues" evidence="3">
    <location>
        <begin position="210"/>
        <end position="249"/>
    </location>
</feature>
<dbReference type="PROSITE" id="PS50897">
    <property type="entry name" value="CTLH"/>
    <property type="match status" value="1"/>
</dbReference>
<dbReference type="Proteomes" id="UP000243797">
    <property type="component" value="Unassembled WGS sequence"/>
</dbReference>
<organism evidence="5 6">
    <name type="scientific">Sphaceloma murrayae</name>
    <dbReference type="NCBI Taxonomy" id="2082308"/>
    <lineage>
        <taxon>Eukaryota</taxon>
        <taxon>Fungi</taxon>
        <taxon>Dikarya</taxon>
        <taxon>Ascomycota</taxon>
        <taxon>Pezizomycotina</taxon>
        <taxon>Dothideomycetes</taxon>
        <taxon>Dothideomycetidae</taxon>
        <taxon>Myriangiales</taxon>
        <taxon>Elsinoaceae</taxon>
        <taxon>Sphaceloma</taxon>
    </lineage>
</organism>
<dbReference type="OrthoDB" id="972532at2759"/>
<gene>
    <name evidence="5" type="ORF">CAC42_284</name>
</gene>
<reference evidence="5 6" key="1">
    <citation type="submission" date="2017-06" db="EMBL/GenBank/DDBJ databases">
        <title>Draft genome sequence of a variant of Elsinoe murrayae.</title>
        <authorList>
            <person name="Cheng Q."/>
        </authorList>
    </citation>
    <scope>NUCLEOTIDE SEQUENCE [LARGE SCALE GENOMIC DNA]</scope>
    <source>
        <strain evidence="5 6">CQ-2017a</strain>
    </source>
</reference>
<evidence type="ECO:0000313" key="6">
    <source>
        <dbReference type="Proteomes" id="UP000243797"/>
    </source>
</evidence>
<evidence type="ECO:0000259" key="4">
    <source>
        <dbReference type="PROSITE" id="PS50897"/>
    </source>
</evidence>
<sequence>MAPNYQERNKADEDILQSLKQVRYPTLAASGSIAPSRHRRSSTPCADHQAYNPPTTFRRLLRSVGIQIGLRYRLARPKATSPAVEVSGLEGLEDAPPTGISASRLADETPSSPDPLSTTDVQSTSLTASSRLHQISAPIDSESFNSPNPASAPNTEHRGAKRRRSSEETEYVGGNESEQDPRVTGHPSKRQRGGGTGSDDRNMRLEDKATSSNSQNGLVYSGTTRSNGSSPQKGSSQTNGSSANGDSNGHTGGAVSRPTGPFHGHDREEVTRILIQSLTDLGYHGAAGMLSQESGHELENTSVAAFRIAIQQGEWAEAESLLFGRRPDSDGGVGLKGSFTTSNGFPGDGHLVPGHFPGLPLAEGANKKEMLFLIRQQRYLELLEQRDLSAALIVLRQEITPLRQDTARLHTLTRQVMPIGRAS</sequence>
<feature type="domain" description="CTLH" evidence="4">
    <location>
        <begin position="299"/>
        <end position="390"/>
    </location>
</feature>
<feature type="region of interest" description="Disordered" evidence="3">
    <location>
        <begin position="30"/>
        <end position="51"/>
    </location>
</feature>
<feature type="compositionally biased region" description="Basic and acidic residues" evidence="3">
    <location>
        <begin position="198"/>
        <end position="209"/>
    </location>
</feature>
<dbReference type="SMART" id="SM00668">
    <property type="entry name" value="CTLH"/>
    <property type="match status" value="1"/>
</dbReference>
<accession>A0A2K1QNU6</accession>
<dbReference type="GO" id="GO:0043161">
    <property type="term" value="P:proteasome-mediated ubiquitin-dependent protein catabolic process"/>
    <property type="evidence" value="ECO:0007669"/>
    <property type="project" value="TreeGrafter"/>
</dbReference>
<dbReference type="AlphaFoldDB" id="A0A2K1QNU6"/>
<dbReference type="InParanoid" id="A0A2K1QNU6"/>
<comment type="caution">
    <text evidence="5">The sequence shown here is derived from an EMBL/GenBank/DDBJ whole genome shotgun (WGS) entry which is preliminary data.</text>
</comment>
<keyword evidence="1" id="KW-0853">WD repeat</keyword>
<proteinExistence type="predicted"/>
<evidence type="ECO:0000256" key="2">
    <source>
        <dbReference type="ARBA" id="ARBA00022737"/>
    </source>
</evidence>
<dbReference type="Pfam" id="PF23627">
    <property type="entry name" value="LisH_WDR26"/>
    <property type="match status" value="1"/>
</dbReference>
<evidence type="ECO:0000256" key="1">
    <source>
        <dbReference type="ARBA" id="ARBA00022574"/>
    </source>
</evidence>
<evidence type="ECO:0000313" key="5">
    <source>
        <dbReference type="EMBL" id="PNS16550.1"/>
    </source>
</evidence>
<dbReference type="PANTHER" id="PTHR22838:SF0">
    <property type="entry name" value="WD REPEAT-CONTAINING PROTEIN 26"/>
    <property type="match status" value="1"/>
</dbReference>
<feature type="compositionally biased region" description="Polar residues" evidence="3">
    <location>
        <begin position="142"/>
        <end position="154"/>
    </location>
</feature>
<name>A0A2K1QNU6_9PEZI</name>
<dbReference type="EMBL" id="NKHZ01000057">
    <property type="protein sequence ID" value="PNS16550.1"/>
    <property type="molecule type" value="Genomic_DNA"/>
</dbReference>
<dbReference type="InterPro" id="IPR051350">
    <property type="entry name" value="WD_repeat-ST_regulator"/>
</dbReference>
<feature type="region of interest" description="Disordered" evidence="3">
    <location>
        <begin position="77"/>
        <end position="265"/>
    </location>
</feature>
<evidence type="ECO:0000256" key="3">
    <source>
        <dbReference type="SAM" id="MobiDB-lite"/>
    </source>
</evidence>
<dbReference type="GO" id="GO:0034657">
    <property type="term" value="C:GID complex"/>
    <property type="evidence" value="ECO:0007669"/>
    <property type="project" value="TreeGrafter"/>
</dbReference>
<dbReference type="PANTHER" id="PTHR22838">
    <property type="entry name" value="WD REPEAT PROTEIN 26-RELATED"/>
    <property type="match status" value="1"/>
</dbReference>